<dbReference type="SMART" id="SM00729">
    <property type="entry name" value="Elp3"/>
    <property type="match status" value="1"/>
</dbReference>
<dbReference type="InterPro" id="IPR058240">
    <property type="entry name" value="rSAM_sf"/>
</dbReference>
<accession>A0A0J9XFK1</accession>
<dbReference type="EMBL" id="CCBN010000014">
    <property type="protein sequence ID" value="CDO56288.1"/>
    <property type="molecule type" value="Genomic_DNA"/>
</dbReference>
<dbReference type="EC" id="4.1.99.22" evidence="3"/>
<keyword evidence="4" id="KW-0004">4Fe-4S</keyword>
<dbReference type="GO" id="GO:0061799">
    <property type="term" value="F:cyclic pyranopterin monophosphate synthase activity"/>
    <property type="evidence" value="ECO:0007669"/>
    <property type="project" value="TreeGrafter"/>
</dbReference>
<dbReference type="PROSITE" id="PS51918">
    <property type="entry name" value="RADICAL_SAM"/>
    <property type="match status" value="1"/>
</dbReference>
<comment type="catalytic activity">
    <reaction evidence="13">
        <text>GTP + AH2 + S-adenosyl-L-methionine = (8S)-3',8-cyclo-7,8-dihydroguanosine 5'-triphosphate + 5'-deoxyadenosine + L-methionine + A + H(+)</text>
        <dbReference type="Rhea" id="RHEA:49576"/>
        <dbReference type="ChEBI" id="CHEBI:13193"/>
        <dbReference type="ChEBI" id="CHEBI:15378"/>
        <dbReference type="ChEBI" id="CHEBI:17319"/>
        <dbReference type="ChEBI" id="CHEBI:17499"/>
        <dbReference type="ChEBI" id="CHEBI:37565"/>
        <dbReference type="ChEBI" id="CHEBI:57844"/>
        <dbReference type="ChEBI" id="CHEBI:59789"/>
        <dbReference type="ChEBI" id="CHEBI:131766"/>
        <dbReference type="EC" id="4.1.99.22"/>
    </reaction>
</comment>
<evidence type="ECO:0000256" key="1">
    <source>
        <dbReference type="ARBA" id="ARBA00001966"/>
    </source>
</evidence>
<evidence type="ECO:0000256" key="8">
    <source>
        <dbReference type="ARBA" id="ARBA00023004"/>
    </source>
</evidence>
<proteinExistence type="inferred from homology"/>
<feature type="domain" description="Radical SAM core" evidence="14">
    <location>
        <begin position="33"/>
        <end position="259"/>
    </location>
</feature>
<dbReference type="GO" id="GO:0061798">
    <property type="term" value="F:GTP 3',8'-cyclase activity"/>
    <property type="evidence" value="ECO:0007669"/>
    <property type="project" value="UniProtKB-EC"/>
</dbReference>
<evidence type="ECO:0000256" key="2">
    <source>
        <dbReference type="ARBA" id="ARBA00005046"/>
    </source>
</evidence>
<evidence type="ECO:0000256" key="4">
    <source>
        <dbReference type="ARBA" id="ARBA00022485"/>
    </source>
</evidence>
<keyword evidence="9" id="KW-0411">Iron-sulfur</keyword>
<dbReference type="GO" id="GO:0006777">
    <property type="term" value="P:Mo-molybdopterin cofactor biosynthetic process"/>
    <property type="evidence" value="ECO:0007669"/>
    <property type="project" value="UniProtKB-KW"/>
</dbReference>
<evidence type="ECO:0000256" key="6">
    <source>
        <dbReference type="ARBA" id="ARBA00022723"/>
    </source>
</evidence>
<evidence type="ECO:0000256" key="5">
    <source>
        <dbReference type="ARBA" id="ARBA00022691"/>
    </source>
</evidence>
<dbReference type="Pfam" id="PF06463">
    <property type="entry name" value="Mob_synth_C"/>
    <property type="match status" value="1"/>
</dbReference>
<dbReference type="PROSITE" id="PS01305">
    <property type="entry name" value="MOAA_NIFB_PQQE"/>
    <property type="match status" value="1"/>
</dbReference>
<gene>
    <name evidence="15" type="ORF">BN980_GECA14s02254g</name>
</gene>
<dbReference type="InterPro" id="IPR006638">
    <property type="entry name" value="Elp3/MiaA/NifB-like_rSAM"/>
</dbReference>
<keyword evidence="11" id="KW-0501">Molybdenum cofactor biosynthesis</keyword>
<dbReference type="Proteomes" id="UP000242525">
    <property type="component" value="Unassembled WGS sequence"/>
</dbReference>
<dbReference type="SFLD" id="SFLDG01383">
    <property type="entry name" value="cyclic_pyranopterin_phosphate"/>
    <property type="match status" value="1"/>
</dbReference>
<dbReference type="SFLD" id="SFLDG01386">
    <property type="entry name" value="main_SPASM_domain-containing"/>
    <property type="match status" value="1"/>
</dbReference>
<evidence type="ECO:0000256" key="10">
    <source>
        <dbReference type="ARBA" id="ARBA00023134"/>
    </source>
</evidence>
<evidence type="ECO:0000313" key="15">
    <source>
        <dbReference type="EMBL" id="CDO56288.1"/>
    </source>
</evidence>
<organism evidence="15 16">
    <name type="scientific">Geotrichum candidum</name>
    <name type="common">Oospora lactis</name>
    <name type="synonym">Dipodascus geotrichum</name>
    <dbReference type="NCBI Taxonomy" id="1173061"/>
    <lineage>
        <taxon>Eukaryota</taxon>
        <taxon>Fungi</taxon>
        <taxon>Dikarya</taxon>
        <taxon>Ascomycota</taxon>
        <taxon>Saccharomycotina</taxon>
        <taxon>Dipodascomycetes</taxon>
        <taxon>Dipodascales</taxon>
        <taxon>Dipodascaceae</taxon>
        <taxon>Geotrichum</taxon>
    </lineage>
</organism>
<dbReference type="InterPro" id="IPR050105">
    <property type="entry name" value="MoCo_biosynth_MoaA/MoaC"/>
</dbReference>
<dbReference type="SUPFAM" id="SSF102114">
    <property type="entry name" value="Radical SAM enzymes"/>
    <property type="match status" value="1"/>
</dbReference>
<dbReference type="InterPro" id="IPR007197">
    <property type="entry name" value="rSAM"/>
</dbReference>
<comment type="caution">
    <text evidence="15">The sequence shown here is derived from an EMBL/GenBank/DDBJ whole genome shotgun (WGS) entry which is preliminary data.</text>
</comment>
<dbReference type="GO" id="GO:0005525">
    <property type="term" value="F:GTP binding"/>
    <property type="evidence" value="ECO:0007669"/>
    <property type="project" value="UniProtKB-KW"/>
</dbReference>
<evidence type="ECO:0000256" key="11">
    <source>
        <dbReference type="ARBA" id="ARBA00023150"/>
    </source>
</evidence>
<reference evidence="15" key="1">
    <citation type="submission" date="2014-03" db="EMBL/GenBank/DDBJ databases">
        <authorList>
            <person name="Casaregola S."/>
        </authorList>
    </citation>
    <scope>NUCLEOTIDE SEQUENCE [LARGE SCALE GENOMIC DNA]</scope>
    <source>
        <strain evidence="15">CLIB 918</strain>
    </source>
</reference>
<keyword evidence="5" id="KW-0949">S-adenosyl-L-methionine</keyword>
<comment type="pathway">
    <text evidence="2">Cofactor biosynthesis; molybdopterin biosynthesis.</text>
</comment>
<keyword evidence="7" id="KW-0547">Nucleotide-binding</keyword>
<dbReference type="InterPro" id="IPR000385">
    <property type="entry name" value="MoaA_NifB_PqqE_Fe-S-bd_CS"/>
</dbReference>
<dbReference type="SFLD" id="SFLDS00029">
    <property type="entry name" value="Radical_SAM"/>
    <property type="match status" value="1"/>
</dbReference>
<dbReference type="CDD" id="cd21117">
    <property type="entry name" value="Twitch_MoaA"/>
    <property type="match status" value="1"/>
</dbReference>
<dbReference type="STRING" id="1173061.A0A0J9XFK1"/>
<dbReference type="CDD" id="cd01335">
    <property type="entry name" value="Radical_SAM"/>
    <property type="match status" value="1"/>
</dbReference>
<dbReference type="InterPro" id="IPR010505">
    <property type="entry name" value="MoaA_twitch"/>
</dbReference>
<dbReference type="PANTHER" id="PTHR22960">
    <property type="entry name" value="MOLYBDOPTERIN COFACTOR SYNTHESIS PROTEIN A"/>
    <property type="match status" value="1"/>
</dbReference>
<dbReference type="InterPro" id="IPR013483">
    <property type="entry name" value="MoaA"/>
</dbReference>
<name>A0A0J9XFK1_GEOCN</name>
<dbReference type="GO" id="GO:0051539">
    <property type="term" value="F:4 iron, 4 sulfur cluster binding"/>
    <property type="evidence" value="ECO:0007669"/>
    <property type="project" value="UniProtKB-KW"/>
</dbReference>
<dbReference type="GO" id="GO:0046872">
    <property type="term" value="F:metal ion binding"/>
    <property type="evidence" value="ECO:0007669"/>
    <property type="project" value="UniProtKB-KW"/>
</dbReference>
<keyword evidence="8" id="KW-0408">Iron</keyword>
<evidence type="ECO:0000256" key="13">
    <source>
        <dbReference type="ARBA" id="ARBA00048697"/>
    </source>
</evidence>
<keyword evidence="6" id="KW-0479">Metal-binding</keyword>
<comment type="cofactor">
    <cofactor evidence="1">
        <name>[4Fe-4S] cluster</name>
        <dbReference type="ChEBI" id="CHEBI:49883"/>
    </cofactor>
</comment>
<keyword evidence="12" id="KW-0456">Lyase</keyword>
<protein>
    <recommendedName>
        <fullName evidence="3">GTP 3',8-cyclase</fullName>
        <ecNumber evidence="3">4.1.99.22</ecNumber>
    </recommendedName>
</protein>
<sequence length="359" mass="39235">MSTSVAAALKQSMTQRRAAVKAAKPFSHFLTDTYNRTHNYLRISLTERCNLRCVYCMPADGVELSPAKHLLTTPEILRLAGLFVNEGVTKIRLTGGEPTLRRDLIDLMAGLHALPGLQEICITSNGLALHRKLPLMAQHGLTSLNLSLDTLVPAKFALLTRRPEQGLSAVLRALETAKGLGIPRIKLNVVVMRGVNDDEVVDFVHLARDHAIQVRFIEYMPFGGNRWQEKKMVTYAELRDTIEQSVGAPLELIPAQPGDTAKNYRLPGDTGGGSVGFITSMTDHFCGTCTRLRLTADGNIKVCLFDNAEVSLRDQLRAGATDPQLLTAIGAAVHGKREKHAGLGDLEKMENRPMVLIGG</sequence>
<evidence type="ECO:0000256" key="9">
    <source>
        <dbReference type="ARBA" id="ARBA00023014"/>
    </source>
</evidence>
<evidence type="ECO:0000256" key="7">
    <source>
        <dbReference type="ARBA" id="ARBA00022741"/>
    </source>
</evidence>
<dbReference type="PANTHER" id="PTHR22960:SF0">
    <property type="entry name" value="MOLYBDENUM COFACTOR BIOSYNTHESIS PROTEIN 1"/>
    <property type="match status" value="1"/>
</dbReference>
<evidence type="ECO:0000259" key="14">
    <source>
        <dbReference type="PROSITE" id="PS51918"/>
    </source>
</evidence>
<dbReference type="InterPro" id="IPR013785">
    <property type="entry name" value="Aldolase_TIM"/>
</dbReference>
<keyword evidence="16" id="KW-1185">Reference proteome</keyword>
<evidence type="ECO:0000256" key="3">
    <source>
        <dbReference type="ARBA" id="ARBA00012167"/>
    </source>
</evidence>
<evidence type="ECO:0000313" key="16">
    <source>
        <dbReference type="Proteomes" id="UP000242525"/>
    </source>
</evidence>
<dbReference type="OrthoDB" id="429626at2759"/>
<dbReference type="AlphaFoldDB" id="A0A0J9XFK1"/>
<dbReference type="UniPathway" id="UPA00344"/>
<keyword evidence="10" id="KW-0342">GTP-binding</keyword>
<dbReference type="SFLD" id="SFLDG01067">
    <property type="entry name" value="SPASM/twitch_domain_containing"/>
    <property type="match status" value="1"/>
</dbReference>
<dbReference type="NCBIfam" id="TIGR02666">
    <property type="entry name" value="moaA"/>
    <property type="match status" value="1"/>
</dbReference>
<dbReference type="Gene3D" id="3.20.20.70">
    <property type="entry name" value="Aldolase class I"/>
    <property type="match status" value="1"/>
</dbReference>
<dbReference type="Pfam" id="PF04055">
    <property type="entry name" value="Radical_SAM"/>
    <property type="match status" value="1"/>
</dbReference>
<dbReference type="InterPro" id="IPR040064">
    <property type="entry name" value="MoaA-like"/>
</dbReference>
<evidence type="ECO:0000256" key="12">
    <source>
        <dbReference type="ARBA" id="ARBA00023239"/>
    </source>
</evidence>
<dbReference type="HAMAP" id="MF_01225_B">
    <property type="entry name" value="MoaA_B"/>
    <property type="match status" value="1"/>
</dbReference>